<evidence type="ECO:0000313" key="6">
    <source>
        <dbReference type="EMBL" id="TDW20800.1"/>
    </source>
</evidence>
<dbReference type="InterPro" id="IPR051259">
    <property type="entry name" value="rRNA_Methyltransferase"/>
</dbReference>
<comment type="caution">
    <text evidence="6">The sequence shown here is derived from an EMBL/GenBank/DDBJ whole genome shotgun (WGS) entry which is preliminary data.</text>
</comment>
<keyword evidence="7" id="KW-1185">Reference proteome</keyword>
<dbReference type="GO" id="GO:0032259">
    <property type="term" value="P:methylation"/>
    <property type="evidence" value="ECO:0007669"/>
    <property type="project" value="UniProtKB-KW"/>
</dbReference>
<dbReference type="SUPFAM" id="SSF55315">
    <property type="entry name" value="L30e-like"/>
    <property type="match status" value="1"/>
</dbReference>
<dbReference type="Gene3D" id="3.40.1280.10">
    <property type="match status" value="1"/>
</dbReference>
<dbReference type="SUPFAM" id="SSF75217">
    <property type="entry name" value="alpha/beta knot"/>
    <property type="match status" value="1"/>
</dbReference>
<evidence type="ECO:0000256" key="2">
    <source>
        <dbReference type="ARBA" id="ARBA00022603"/>
    </source>
</evidence>
<dbReference type="InterPro" id="IPR001537">
    <property type="entry name" value="SpoU_MeTrfase"/>
</dbReference>
<evidence type="ECO:0000313" key="7">
    <source>
        <dbReference type="Proteomes" id="UP000294743"/>
    </source>
</evidence>
<reference evidence="6 7" key="1">
    <citation type="submission" date="2019-03" db="EMBL/GenBank/DDBJ databases">
        <title>Genomic Encyclopedia of Type Strains, Phase IV (KMG-IV): sequencing the most valuable type-strain genomes for metagenomic binning, comparative biology and taxonomic classification.</title>
        <authorList>
            <person name="Goeker M."/>
        </authorList>
    </citation>
    <scope>NUCLEOTIDE SEQUENCE [LARGE SCALE GENOMIC DNA]</scope>
    <source>
        <strain evidence="6 7">DSM 28867</strain>
    </source>
</reference>
<dbReference type="GO" id="GO:0006396">
    <property type="term" value="P:RNA processing"/>
    <property type="evidence" value="ECO:0007669"/>
    <property type="project" value="InterPro"/>
</dbReference>
<dbReference type="Proteomes" id="UP000294743">
    <property type="component" value="Unassembled WGS sequence"/>
</dbReference>
<dbReference type="Gene3D" id="3.30.1330.30">
    <property type="match status" value="1"/>
</dbReference>
<feature type="domain" description="tRNA/rRNA methyltransferase SpoU type" evidence="4">
    <location>
        <begin position="102"/>
        <end position="240"/>
    </location>
</feature>
<dbReference type="GO" id="GO:0003723">
    <property type="term" value="F:RNA binding"/>
    <property type="evidence" value="ECO:0007669"/>
    <property type="project" value="InterPro"/>
</dbReference>
<evidence type="ECO:0000256" key="1">
    <source>
        <dbReference type="ARBA" id="ARBA00007228"/>
    </source>
</evidence>
<dbReference type="PANTHER" id="PTHR43191">
    <property type="entry name" value="RRNA METHYLTRANSFERASE 3"/>
    <property type="match status" value="1"/>
</dbReference>
<dbReference type="EMBL" id="SODD01000010">
    <property type="protein sequence ID" value="TDW20800.1"/>
    <property type="molecule type" value="Genomic_DNA"/>
</dbReference>
<organism evidence="6 7">
    <name type="scientific">Breznakia blatticola</name>
    <dbReference type="NCBI Taxonomy" id="1754012"/>
    <lineage>
        <taxon>Bacteria</taxon>
        <taxon>Bacillati</taxon>
        <taxon>Bacillota</taxon>
        <taxon>Erysipelotrichia</taxon>
        <taxon>Erysipelotrichales</taxon>
        <taxon>Erysipelotrichaceae</taxon>
        <taxon>Breznakia</taxon>
    </lineage>
</organism>
<dbReference type="InterPro" id="IPR029028">
    <property type="entry name" value="Alpha/beta_knot_MTases"/>
</dbReference>
<gene>
    <name evidence="6" type="ORF">EDD63_11020</name>
</gene>
<dbReference type="InterPro" id="IPR029064">
    <property type="entry name" value="Ribosomal_eL30-like_sf"/>
</dbReference>
<dbReference type="RefSeq" id="WP_134168856.1">
    <property type="nucleotide sequence ID" value="NZ_SODD01000010.1"/>
</dbReference>
<dbReference type="InterPro" id="IPR053888">
    <property type="entry name" value="MRM3-like_sub_bind"/>
</dbReference>
<dbReference type="InterPro" id="IPR029026">
    <property type="entry name" value="tRNA_m1G_MTases_N"/>
</dbReference>
<evidence type="ECO:0000259" key="5">
    <source>
        <dbReference type="Pfam" id="PF22435"/>
    </source>
</evidence>
<dbReference type="AlphaFoldDB" id="A0A4R7ZYJ1"/>
<dbReference type="Pfam" id="PF22435">
    <property type="entry name" value="MRM3-like_sub_bind"/>
    <property type="match status" value="1"/>
</dbReference>
<dbReference type="OrthoDB" id="9785673at2"/>
<name>A0A4R7ZYJ1_9FIRM</name>
<proteinExistence type="inferred from homology"/>
<feature type="domain" description="MRM3-like substrate binding" evidence="5">
    <location>
        <begin position="8"/>
        <end position="81"/>
    </location>
</feature>
<dbReference type="PANTHER" id="PTHR43191:SF2">
    <property type="entry name" value="RRNA METHYLTRANSFERASE 3, MITOCHONDRIAL"/>
    <property type="match status" value="1"/>
</dbReference>
<comment type="similarity">
    <text evidence="1">Belongs to the class IV-like SAM-binding methyltransferase superfamily. RNA methyltransferase TrmH family.</text>
</comment>
<dbReference type="Pfam" id="PF00588">
    <property type="entry name" value="SpoU_methylase"/>
    <property type="match status" value="1"/>
</dbReference>
<sequence>MEILSVNNPRVKQWKKYEKKKYRNQDQRFLVEEAHLIEEALQANVLETLLVLQGKEVTCNQGVECIEVSQQVLDKLSTHVSSVSMIGICKQLTHKAQSLDRIVYLDNIQDPGNVGTIIRTAYALGYDAIYMSDTSVDLYNEKVIRATQGALFHMPIIRGNLLEMMSIHQEHGVHVYATALDKQAKMLSSIAVSTPFALVFGNEGSGVCPEILAQANTKVMIEMKQFESLNVAVAAGICMYEFSH</sequence>
<evidence type="ECO:0000256" key="3">
    <source>
        <dbReference type="ARBA" id="ARBA00022679"/>
    </source>
</evidence>
<dbReference type="CDD" id="cd18095">
    <property type="entry name" value="SpoU-like_rRNA-MTase"/>
    <property type="match status" value="1"/>
</dbReference>
<keyword evidence="3 6" id="KW-0808">Transferase</keyword>
<keyword evidence="2 6" id="KW-0489">Methyltransferase</keyword>
<evidence type="ECO:0000259" key="4">
    <source>
        <dbReference type="Pfam" id="PF00588"/>
    </source>
</evidence>
<dbReference type="GO" id="GO:0008173">
    <property type="term" value="F:RNA methyltransferase activity"/>
    <property type="evidence" value="ECO:0007669"/>
    <property type="project" value="InterPro"/>
</dbReference>
<protein>
    <submittedName>
        <fullName evidence="6">TrmH family RNA methyltransferase</fullName>
    </submittedName>
</protein>
<accession>A0A4R7ZYJ1</accession>